<dbReference type="AlphaFoldDB" id="A0A6B3NH88"/>
<evidence type="ECO:0000313" key="2">
    <source>
        <dbReference type="EMBL" id="NER31097.1"/>
    </source>
</evidence>
<name>A0A6B3NH88_9CYAN</name>
<feature type="compositionally biased region" description="Basic and acidic residues" evidence="1">
    <location>
        <begin position="13"/>
        <end position="24"/>
    </location>
</feature>
<sequence length="68" mass="7734">MGKFKIQTYSATRKAEGRRQKAEGRRQKAEFDKVLAIQLVLTLIRTAIEGMGNPYLVPSYTSTKLAFR</sequence>
<dbReference type="EMBL" id="JAAHFQ010000719">
    <property type="protein sequence ID" value="NER31097.1"/>
    <property type="molecule type" value="Genomic_DNA"/>
</dbReference>
<proteinExistence type="predicted"/>
<feature type="region of interest" description="Disordered" evidence="1">
    <location>
        <begin position="1"/>
        <end position="24"/>
    </location>
</feature>
<comment type="caution">
    <text evidence="2">The sequence shown here is derived from an EMBL/GenBank/DDBJ whole genome shotgun (WGS) entry which is preliminary data.</text>
</comment>
<gene>
    <name evidence="2" type="ORF">F6J89_26625</name>
</gene>
<protein>
    <submittedName>
        <fullName evidence="2">Uncharacterized protein</fullName>
    </submittedName>
</protein>
<organism evidence="2">
    <name type="scientific">Symploca sp. SIO1C4</name>
    <dbReference type="NCBI Taxonomy" id="2607765"/>
    <lineage>
        <taxon>Bacteria</taxon>
        <taxon>Bacillati</taxon>
        <taxon>Cyanobacteriota</taxon>
        <taxon>Cyanophyceae</taxon>
        <taxon>Coleofasciculales</taxon>
        <taxon>Coleofasciculaceae</taxon>
        <taxon>Symploca</taxon>
    </lineage>
</organism>
<reference evidence="2" key="1">
    <citation type="submission" date="2019-11" db="EMBL/GenBank/DDBJ databases">
        <title>Genomic insights into an expanded diversity of filamentous marine cyanobacteria reveals the extraordinary biosynthetic potential of Moorea and Okeania.</title>
        <authorList>
            <person name="Ferreira Leao T."/>
            <person name="Wang M."/>
            <person name="Moss N."/>
            <person name="Da Silva R."/>
            <person name="Sanders J."/>
            <person name="Nurk S."/>
            <person name="Gurevich A."/>
            <person name="Humphrey G."/>
            <person name="Reher R."/>
            <person name="Zhu Q."/>
            <person name="Belda-Ferre P."/>
            <person name="Glukhov E."/>
            <person name="Rex R."/>
            <person name="Dorrestein P.C."/>
            <person name="Knight R."/>
            <person name="Pevzner P."/>
            <person name="Gerwick W.H."/>
            <person name="Gerwick L."/>
        </authorList>
    </citation>
    <scope>NUCLEOTIDE SEQUENCE</scope>
    <source>
        <strain evidence="2">SIO1C4</strain>
    </source>
</reference>
<accession>A0A6B3NH88</accession>
<evidence type="ECO:0000256" key="1">
    <source>
        <dbReference type="SAM" id="MobiDB-lite"/>
    </source>
</evidence>